<feature type="transmembrane region" description="Helical" evidence="11">
    <location>
        <begin position="483"/>
        <end position="504"/>
    </location>
</feature>
<dbReference type="GeneTree" id="ENSGT00940000154896"/>
<evidence type="ECO:0000256" key="10">
    <source>
        <dbReference type="RuleBase" id="RU003732"/>
    </source>
</evidence>
<dbReference type="EMBL" id="ADFV01014321">
    <property type="status" value="NOT_ANNOTATED_CDS"/>
    <property type="molecule type" value="Genomic_DNA"/>
</dbReference>
<comment type="similarity">
    <text evidence="10">Belongs to the sodium:neurotransmitter symporter (SNF) (TC 2.A.22) family.</text>
</comment>
<keyword evidence="13" id="KW-1185">Reference proteome</keyword>
<feature type="transmembrane region" description="Helical" evidence="11">
    <location>
        <begin position="304"/>
        <end position="325"/>
    </location>
</feature>
<dbReference type="EMBL" id="ADFV01014320">
    <property type="status" value="NOT_ANNOTATED_CDS"/>
    <property type="molecule type" value="Genomic_DNA"/>
</dbReference>
<feature type="transmembrane region" description="Helical" evidence="11">
    <location>
        <begin position="540"/>
        <end position="562"/>
    </location>
</feature>
<gene>
    <name evidence="12" type="primary">SLC6A19</name>
</gene>
<dbReference type="NCBIfam" id="NF037979">
    <property type="entry name" value="Na_transp"/>
    <property type="match status" value="1"/>
</dbReference>
<keyword evidence="8" id="KW-0325">Glycoprotein</keyword>
<evidence type="ECO:0000256" key="6">
    <source>
        <dbReference type="ARBA" id="ARBA00022989"/>
    </source>
</evidence>
<feature type="binding site" evidence="9">
    <location>
        <position position="310"/>
    </location>
    <ligand>
        <name>Na(+)</name>
        <dbReference type="ChEBI" id="CHEBI:29101"/>
        <label>1</label>
    </ligand>
</feature>
<feature type="transmembrane region" description="Helical" evidence="11">
    <location>
        <begin position="193"/>
        <end position="210"/>
    </location>
</feature>
<dbReference type="InterPro" id="IPR037272">
    <property type="entry name" value="SNS_sf"/>
</dbReference>
<feature type="transmembrane region" description="Helical" evidence="11">
    <location>
        <begin position="410"/>
        <end position="431"/>
    </location>
</feature>
<dbReference type="GO" id="GO:0031526">
    <property type="term" value="C:brush border membrane"/>
    <property type="evidence" value="ECO:0007669"/>
    <property type="project" value="Ensembl"/>
</dbReference>
<dbReference type="SUPFAM" id="SSF161070">
    <property type="entry name" value="SNF-like"/>
    <property type="match status" value="1"/>
</dbReference>
<feature type="binding site" evidence="9">
    <location>
        <position position="54"/>
    </location>
    <ligand>
        <name>Na(+)</name>
        <dbReference type="ChEBI" id="CHEBI:29101"/>
        <label>1</label>
    </ligand>
</feature>
<keyword evidence="5" id="KW-0029">Amino-acid transport</keyword>
<dbReference type="OMA" id="WPKELIT"/>
<dbReference type="PRINTS" id="PR00176">
    <property type="entry name" value="NANEUSMPORT"/>
</dbReference>
<feature type="transmembrane region" description="Helical" evidence="11">
    <location>
        <begin position="452"/>
        <end position="471"/>
    </location>
</feature>
<organism evidence="12 13">
    <name type="scientific">Nomascus leucogenys</name>
    <name type="common">Northern white-cheeked gibbon</name>
    <name type="synonym">Hylobates leucogenys</name>
    <dbReference type="NCBI Taxonomy" id="61853"/>
    <lineage>
        <taxon>Eukaryota</taxon>
        <taxon>Metazoa</taxon>
        <taxon>Chordata</taxon>
        <taxon>Craniata</taxon>
        <taxon>Vertebrata</taxon>
        <taxon>Euteleostomi</taxon>
        <taxon>Mammalia</taxon>
        <taxon>Eutheria</taxon>
        <taxon>Euarchontoglires</taxon>
        <taxon>Primates</taxon>
        <taxon>Haplorrhini</taxon>
        <taxon>Catarrhini</taxon>
        <taxon>Hylobatidae</taxon>
        <taxon>Nomascus</taxon>
    </lineage>
</organism>
<evidence type="ECO:0000256" key="7">
    <source>
        <dbReference type="ARBA" id="ARBA00023136"/>
    </source>
</evidence>
<dbReference type="GO" id="GO:0015293">
    <property type="term" value="F:symporter activity"/>
    <property type="evidence" value="ECO:0007669"/>
    <property type="project" value="UniProtKB-KW"/>
</dbReference>
<dbReference type="GO" id="GO:0015175">
    <property type="term" value="F:neutral L-amino acid transmembrane transporter activity"/>
    <property type="evidence" value="ECO:0007669"/>
    <property type="project" value="Ensembl"/>
</dbReference>
<feature type="transmembrane region" description="Helical" evidence="11">
    <location>
        <begin position="41"/>
        <end position="58"/>
    </location>
</feature>
<feature type="binding site" evidence="9">
    <location>
        <position position="422"/>
    </location>
    <ligand>
        <name>Na(+)</name>
        <dbReference type="ChEBI" id="CHEBI:29101"/>
        <label>1</label>
    </ligand>
</feature>
<dbReference type="AlphaFoldDB" id="G1RJT2"/>
<reference evidence="12" key="2">
    <citation type="submission" date="2025-08" db="UniProtKB">
        <authorList>
            <consortium name="Ensembl"/>
        </authorList>
    </citation>
    <scope>IDENTIFICATION</scope>
</reference>
<dbReference type="PROSITE" id="PS50267">
    <property type="entry name" value="NA_NEUROTRAN_SYMP_3"/>
    <property type="match status" value="1"/>
</dbReference>
<dbReference type="PRINTS" id="PR01206">
    <property type="entry name" value="ORPHTRNSPORT"/>
</dbReference>
<feature type="transmembrane region" description="Helical" evidence="11">
    <location>
        <begin position="222"/>
        <end position="239"/>
    </location>
</feature>
<accession>G1RJT2</accession>
<keyword evidence="4 10" id="KW-0769">Symport</keyword>
<dbReference type="HOGENOM" id="CLU_006855_7_2_1"/>
<keyword evidence="9" id="KW-0915">Sodium</keyword>
<feature type="transmembrane region" description="Helical" evidence="11">
    <location>
        <begin position="113"/>
        <end position="141"/>
    </location>
</feature>
<keyword evidence="6 11" id="KW-1133">Transmembrane helix</keyword>
<dbReference type="EMBL" id="ADFV01014323">
    <property type="status" value="NOT_ANNOTATED_CDS"/>
    <property type="molecule type" value="Genomic_DNA"/>
</dbReference>
<evidence type="ECO:0000256" key="1">
    <source>
        <dbReference type="ARBA" id="ARBA00004141"/>
    </source>
</evidence>
<dbReference type="EMBL" id="ADFV01014322">
    <property type="status" value="NOT_ANNOTATED_CDS"/>
    <property type="molecule type" value="Genomic_DNA"/>
</dbReference>
<dbReference type="eggNOG" id="KOG3659">
    <property type="taxonomic scope" value="Eukaryota"/>
</dbReference>
<dbReference type="Ensembl" id="ENSNLET00000014158.2">
    <property type="protein sequence ID" value="ENSNLEP00000013489.2"/>
    <property type="gene ID" value="ENSNLEG00000026638.2"/>
</dbReference>
<comment type="subcellular location">
    <subcellularLocation>
        <location evidence="1">Membrane</location>
        <topology evidence="1">Multi-pass membrane protein</topology>
    </subcellularLocation>
</comment>
<keyword evidence="3 10" id="KW-0812">Transmembrane</keyword>
<evidence type="ECO:0000256" key="2">
    <source>
        <dbReference type="ARBA" id="ARBA00022448"/>
    </source>
</evidence>
<reference evidence="12 13" key="1">
    <citation type="submission" date="2012-10" db="EMBL/GenBank/DDBJ databases">
        <authorList>
            <consortium name="Gibbon Genome Sequencing Consortium"/>
        </authorList>
    </citation>
    <scope>NUCLEOTIDE SEQUENCE [LARGE SCALE GENOMIC DNA]</scope>
</reference>
<feature type="transmembrane region" description="Helical" evidence="11">
    <location>
        <begin position="70"/>
        <end position="92"/>
    </location>
</feature>
<evidence type="ECO:0000313" key="13">
    <source>
        <dbReference type="Proteomes" id="UP000001073"/>
    </source>
</evidence>
<evidence type="ECO:0000313" key="12">
    <source>
        <dbReference type="Ensembl" id="ENSNLEP00000013489.2"/>
    </source>
</evidence>
<feature type="binding site" evidence="9">
    <location>
        <position position="278"/>
    </location>
    <ligand>
        <name>Na(+)</name>
        <dbReference type="ChEBI" id="CHEBI:29101"/>
        <label>1</label>
    </ligand>
</feature>
<keyword evidence="2 10" id="KW-0813">Transport</keyword>
<feature type="binding site" evidence="9">
    <location>
        <position position="50"/>
    </location>
    <ligand>
        <name>Na(+)</name>
        <dbReference type="ChEBI" id="CHEBI:29101"/>
        <label>1</label>
    </ligand>
</feature>
<sequence>MVRLVLPNPGLDSRIPSLAELENIEREEASSRPQWDNKAQYMLTCVGFCVGLGNVWRFPYLCQSHGGGAFMIPFLILLVLEGIPLLYLEFAIGQRLRRGSLGVWSSIHPALKGIGLAAMLVSFMVGLYYNTIIAWIMWYFFNSFQEPLPWSECPLNENQTEYVDECARSSPVDYFWYRETLNISTSISDSGSIQWWMLLCLACAWSVLYMCTIRGIETTGKAVYITSTLPYVVLTIFLIRGLTLKGATKGIIFLFTPNVTELANPVTWLDAGAQVFFSFSLAFGGLISFSSYNSVHNNCEMDSVIVSIINGFTSVYVAIVIYSIIGFRATQRYDDCFSTNILTLINGFDLPEGNVTQENFVEMQRQCNASNPAAYAQLAFQTCDINSFLSEAWPFIVFTEAITKMPVSPLWSVLFFVMLFCLGLSSMFGNMEGVVVPLQELKVIPPKWPKELLTGLICLGTFLIGFIFTLNSGQYWLSLLDSYAGSIPLLIIAFCEMFSVVYVYGVDSQSCMLEATLTYSIWDPGYEEFPKSQKISYPNWVYAVVVIVAGVPCLTIPGYAIYKLIRNCCQKPGDRQGLVSTLSTASMNGDLNY</sequence>
<evidence type="ECO:0000256" key="5">
    <source>
        <dbReference type="ARBA" id="ARBA00022970"/>
    </source>
</evidence>
<name>G1RJT2_NOMLE</name>
<feature type="binding site" evidence="9">
    <location>
        <position position="47"/>
    </location>
    <ligand>
        <name>Na(+)</name>
        <dbReference type="ChEBI" id="CHEBI:29101"/>
        <label>1</label>
    </ligand>
</feature>
<evidence type="ECO:0000256" key="4">
    <source>
        <dbReference type="ARBA" id="ARBA00022847"/>
    </source>
</evidence>
<dbReference type="PANTHER" id="PTHR11616">
    <property type="entry name" value="SODIUM/CHLORIDE DEPENDENT TRANSPORTER"/>
    <property type="match status" value="1"/>
</dbReference>
<evidence type="ECO:0000256" key="11">
    <source>
        <dbReference type="SAM" id="Phobius"/>
    </source>
</evidence>
<dbReference type="FunCoup" id="G1RJT2">
    <property type="interactions" value="97"/>
</dbReference>
<dbReference type="InterPro" id="IPR002438">
    <property type="entry name" value="Neutral_aa_SLC6"/>
</dbReference>
<evidence type="ECO:0000256" key="3">
    <source>
        <dbReference type="ARBA" id="ARBA00022692"/>
    </source>
</evidence>
<evidence type="ECO:0000256" key="9">
    <source>
        <dbReference type="PIRSR" id="PIRSR600175-1"/>
    </source>
</evidence>
<dbReference type="InterPro" id="IPR000175">
    <property type="entry name" value="Na/ntran_symport"/>
</dbReference>
<dbReference type="PROSITE" id="PS00610">
    <property type="entry name" value="NA_NEUROTRAN_SYMP_1"/>
    <property type="match status" value="1"/>
</dbReference>
<dbReference type="PANTHER" id="PTHR11616:SF125">
    <property type="entry name" value="SODIUM-DEPENDENT NEUTRAL AMINO ACID TRANSPORTER B(0)AT1"/>
    <property type="match status" value="1"/>
</dbReference>
<dbReference type="InParanoid" id="G1RJT2"/>
<keyword evidence="7 11" id="KW-0472">Membrane</keyword>
<feature type="binding site" evidence="9">
    <location>
        <position position="426"/>
    </location>
    <ligand>
        <name>Na(+)</name>
        <dbReference type="ChEBI" id="CHEBI:29101"/>
        <label>1</label>
    </ligand>
</feature>
<dbReference type="GO" id="GO:0046872">
    <property type="term" value="F:metal ion binding"/>
    <property type="evidence" value="ECO:0007669"/>
    <property type="project" value="UniProtKB-KW"/>
</dbReference>
<dbReference type="STRING" id="61853.ENSNLEP00000013489"/>
<keyword evidence="9" id="KW-0479">Metal-binding</keyword>
<dbReference type="Pfam" id="PF00209">
    <property type="entry name" value="SNF"/>
    <property type="match status" value="1"/>
</dbReference>
<evidence type="ECO:0000256" key="8">
    <source>
        <dbReference type="ARBA" id="ARBA00023180"/>
    </source>
</evidence>
<proteinExistence type="inferred from homology"/>
<dbReference type="GO" id="GO:0035725">
    <property type="term" value="P:sodium ion transmembrane transport"/>
    <property type="evidence" value="ECO:0007669"/>
    <property type="project" value="TreeGrafter"/>
</dbReference>
<dbReference type="Proteomes" id="UP000001073">
    <property type="component" value="Chromosome 6"/>
</dbReference>
<protein>
    <recommendedName>
        <fullName evidence="10">Transporter</fullName>
    </recommendedName>
</protein>
<dbReference type="EMBL" id="ADFV01014324">
    <property type="status" value="NOT_ANNOTATED_CDS"/>
    <property type="molecule type" value="Genomic_DNA"/>
</dbReference>
<reference evidence="12" key="3">
    <citation type="submission" date="2025-09" db="UniProtKB">
        <authorList>
            <consortium name="Ensembl"/>
        </authorList>
    </citation>
    <scope>IDENTIFICATION</scope>
</reference>